<dbReference type="EMBL" id="FNQM01000008">
    <property type="protein sequence ID" value="SEA63269.1"/>
    <property type="molecule type" value="Genomic_DNA"/>
</dbReference>
<protein>
    <submittedName>
        <fullName evidence="4">VCBS repeat-containing protein</fullName>
    </submittedName>
</protein>
<dbReference type="GO" id="GO:0005509">
    <property type="term" value="F:calcium ion binding"/>
    <property type="evidence" value="ECO:0007669"/>
    <property type="project" value="InterPro"/>
</dbReference>
<dbReference type="Pfam" id="PF06119">
    <property type="entry name" value="NIDO"/>
    <property type="match status" value="1"/>
</dbReference>
<dbReference type="PANTHER" id="PTHR13802:SF52">
    <property type="entry name" value="MUCIN-4"/>
    <property type="match status" value="1"/>
</dbReference>
<dbReference type="GO" id="GO:0007160">
    <property type="term" value="P:cell-matrix adhesion"/>
    <property type="evidence" value="ECO:0007669"/>
    <property type="project" value="InterPro"/>
</dbReference>
<dbReference type="InterPro" id="IPR003886">
    <property type="entry name" value="NIDO_dom"/>
</dbReference>
<dbReference type="AlphaFoldDB" id="A0A1H4CSJ8"/>
<feature type="non-terminal residue" evidence="4">
    <location>
        <position position="961"/>
    </location>
</feature>
<dbReference type="InterPro" id="IPR051495">
    <property type="entry name" value="Epithelial_Barrier/Signaling"/>
</dbReference>
<feature type="domain" description="NIDO" evidence="3">
    <location>
        <begin position="82"/>
        <end position="230"/>
    </location>
</feature>
<organism evidence="4 5">
    <name type="scientific">Rubrimonas cliftonensis</name>
    <dbReference type="NCBI Taxonomy" id="89524"/>
    <lineage>
        <taxon>Bacteria</taxon>
        <taxon>Pseudomonadati</taxon>
        <taxon>Pseudomonadota</taxon>
        <taxon>Alphaproteobacteria</taxon>
        <taxon>Rhodobacterales</taxon>
        <taxon>Paracoccaceae</taxon>
        <taxon>Rubrimonas</taxon>
    </lineage>
</organism>
<gene>
    <name evidence="4" type="ORF">SAMN05444370_1081</name>
</gene>
<dbReference type="Pfam" id="PF17963">
    <property type="entry name" value="Big_9"/>
    <property type="match status" value="2"/>
</dbReference>
<evidence type="ECO:0000256" key="2">
    <source>
        <dbReference type="SAM" id="MobiDB-lite"/>
    </source>
</evidence>
<name>A0A1H4CSJ8_9RHOB</name>
<proteinExistence type="predicted"/>
<dbReference type="Gene3D" id="2.60.40.2810">
    <property type="match status" value="2"/>
</dbReference>
<dbReference type="InterPro" id="IPR001343">
    <property type="entry name" value="Hemolysn_Ca-bd"/>
</dbReference>
<evidence type="ECO:0000313" key="4">
    <source>
        <dbReference type="EMBL" id="SEA63269.1"/>
    </source>
</evidence>
<accession>A0A1H4CSJ8</accession>
<dbReference type="PANTHER" id="PTHR13802">
    <property type="entry name" value="MUCIN 4-RELATED"/>
    <property type="match status" value="1"/>
</dbReference>
<dbReference type="Gene3D" id="2.150.10.10">
    <property type="entry name" value="Serralysin-like metalloprotease, C-terminal"/>
    <property type="match status" value="2"/>
</dbReference>
<dbReference type="NCBIfam" id="TIGR01965">
    <property type="entry name" value="VCBS_repeat"/>
    <property type="match status" value="4"/>
</dbReference>
<evidence type="ECO:0000256" key="1">
    <source>
        <dbReference type="ARBA" id="ARBA00023157"/>
    </source>
</evidence>
<dbReference type="InterPro" id="IPR040853">
    <property type="entry name" value="RapA2_cadherin-like"/>
</dbReference>
<dbReference type="Pfam" id="PF00353">
    <property type="entry name" value="HemolysinCabind"/>
    <property type="match status" value="3"/>
</dbReference>
<dbReference type="Gene3D" id="2.60.40.10">
    <property type="entry name" value="Immunoglobulins"/>
    <property type="match status" value="1"/>
</dbReference>
<feature type="region of interest" description="Disordered" evidence="2">
    <location>
        <begin position="817"/>
        <end position="839"/>
    </location>
</feature>
<keyword evidence="1" id="KW-1015">Disulfide bond</keyword>
<dbReference type="SMART" id="SM00539">
    <property type="entry name" value="NIDO"/>
    <property type="match status" value="1"/>
</dbReference>
<dbReference type="PRINTS" id="PR00313">
    <property type="entry name" value="CABNDNGRPT"/>
</dbReference>
<dbReference type="InterPro" id="IPR010221">
    <property type="entry name" value="VCBS_dom"/>
</dbReference>
<dbReference type="OrthoDB" id="733404at2"/>
<dbReference type="Pfam" id="PF17803">
    <property type="entry name" value="Cadherin_4"/>
    <property type="match status" value="1"/>
</dbReference>
<dbReference type="STRING" id="89524.SAMN05444370_1081"/>
<dbReference type="SUPFAM" id="SSF51120">
    <property type="entry name" value="beta-Roll"/>
    <property type="match status" value="1"/>
</dbReference>
<reference evidence="4 5" key="1">
    <citation type="submission" date="2016-10" db="EMBL/GenBank/DDBJ databases">
        <authorList>
            <person name="de Groot N.N."/>
        </authorList>
    </citation>
    <scope>NUCLEOTIDE SEQUENCE [LARGE SCALE GENOMIC DNA]</scope>
    <source>
        <strain evidence="4 5">DSM 15345</strain>
    </source>
</reference>
<dbReference type="InterPro" id="IPR013783">
    <property type="entry name" value="Ig-like_fold"/>
</dbReference>
<evidence type="ECO:0000259" key="3">
    <source>
        <dbReference type="SMART" id="SM00539"/>
    </source>
</evidence>
<keyword evidence="5" id="KW-1185">Reference proteome</keyword>
<dbReference type="InterPro" id="IPR011049">
    <property type="entry name" value="Serralysin-like_metalloprot_C"/>
</dbReference>
<dbReference type="NCBIfam" id="NF012211">
    <property type="entry name" value="tand_rpt_95"/>
    <property type="match status" value="2"/>
</dbReference>
<evidence type="ECO:0000313" key="5">
    <source>
        <dbReference type="Proteomes" id="UP000198703"/>
    </source>
</evidence>
<sequence>MANLLNNLGGSAGFGENVVSRNDDDSSNFIDLSSVFEDGLKFFGATYSGFYINTNGSVTFDTPLSEFTPSPISSGTTAGIFPYWADVDTRGGATRPSPGGTSQGTNLVHYDLDPAAGAVTVTWDDVGYFASRTDRLNAFQLVLTDVSDREGRSEGDFLISFRYENIDWTTGDASGGTNGLGGTVARAGYSAGDERGTFFELPASGDGPAMLALDEGPVLEFLSTGDGVTRPDNTPPVAAPDTATVAEDGAVTIDVLANDVDADGDTLLVSGFTQGAHGDVIESETGLTYRPDPDFNGADAFSYTISDRSGGSATTTVSITVTAVDDPAVAGGATTGRLGEDAAAVSGAISISDPDAGQNPSFAGATATGEFGAIAVNAAGTLWTYTLDNAAVQFLAAGQTATDALRLTASDGTTRDITVTIDGADDPAVAGGATTGRLGEDAAAVSGAISISDPDEGQNPSFAGATATGEFGAIAVNAAGTLWTYTLDNAAVQFLAAGQTATDALRLTASDGTTRDITITIDGADEDNTPPVATRDTATVAEDGAVTIDVLANDVDADGDTLLISGFTQGAHGDVIESEAGLTYRPDPDFNGADAFSYTISDRSGGSATTTVSITVTAVDDPAVAGGATTGRLGEDEPSVSGAISITDPDEGQNPSFAARTATGTYGAIAVNAAGTLWTYTLDNAAVQFLAAGQSVADALTLTASDGTPRAITLTIDGADDPAVAGGATTGRLGEDEPSVSGAISITDPDEGQNPSFAGRTATGTYGTIAVNAAGTLWTYTQNGAAQSLAAGQTVTDALTLTASDGATRDIVITIDGANEQPPAGPQPTEGPDRLTGTPQADAIDALGGNDTVKGLAGDDVLILGTGDDIALSGAGNDTVLGGDGDDTIKTASGADSIEGGAGDDIILSGNDDDTIFGGDGNDTIKPGRGDDVMDGGAGDDILVAFRGDEVLIGGDGNDTL</sequence>
<dbReference type="Proteomes" id="UP000198703">
    <property type="component" value="Unassembled WGS sequence"/>
</dbReference>